<accession>A0A4Y7Q532</accession>
<feature type="non-terminal residue" evidence="2">
    <location>
        <position position="184"/>
    </location>
</feature>
<dbReference type="AlphaFoldDB" id="A0A4Y7Q532"/>
<feature type="compositionally biased region" description="Polar residues" evidence="1">
    <location>
        <begin position="167"/>
        <end position="184"/>
    </location>
</feature>
<proteinExistence type="predicted"/>
<dbReference type="STRING" id="50990.A0A4Y7Q532"/>
<name>A0A4Y7Q532_9AGAM</name>
<evidence type="ECO:0000256" key="1">
    <source>
        <dbReference type="SAM" id="MobiDB-lite"/>
    </source>
</evidence>
<dbReference type="VEuPathDB" id="FungiDB:BD410DRAFT_897934"/>
<sequence>MATATQSQPHSIPPLTIFTRVAAIPAVADSLATIHSTLQNNSYTRTPYATAQSLSVRAYGVVEPIQLRIVPVVAPIVNPVLVRADGLANQVVDAVENRYPYPFKTPMDDMVSDLKNSTHHAYVVANETLDQRVRSPAYGLAEGIDQRFTPVLDRVETVVHKFGGPHSPTSEHAPNGISSPNGDK</sequence>
<evidence type="ECO:0000313" key="2">
    <source>
        <dbReference type="EMBL" id="TDL22684.1"/>
    </source>
</evidence>
<evidence type="ECO:0000313" key="3">
    <source>
        <dbReference type="Proteomes" id="UP000294933"/>
    </source>
</evidence>
<dbReference type="EMBL" id="ML170173">
    <property type="protein sequence ID" value="TDL22684.1"/>
    <property type="molecule type" value="Genomic_DNA"/>
</dbReference>
<organism evidence="2 3">
    <name type="scientific">Rickenella mellea</name>
    <dbReference type="NCBI Taxonomy" id="50990"/>
    <lineage>
        <taxon>Eukaryota</taxon>
        <taxon>Fungi</taxon>
        <taxon>Dikarya</taxon>
        <taxon>Basidiomycota</taxon>
        <taxon>Agaricomycotina</taxon>
        <taxon>Agaricomycetes</taxon>
        <taxon>Hymenochaetales</taxon>
        <taxon>Rickenellaceae</taxon>
        <taxon>Rickenella</taxon>
    </lineage>
</organism>
<dbReference type="Proteomes" id="UP000294933">
    <property type="component" value="Unassembled WGS sequence"/>
</dbReference>
<gene>
    <name evidence="2" type="ORF">BD410DRAFT_897934</name>
</gene>
<dbReference type="OrthoDB" id="376826at2759"/>
<protein>
    <submittedName>
        <fullName evidence="2">Uncharacterized protein</fullName>
    </submittedName>
</protein>
<feature type="region of interest" description="Disordered" evidence="1">
    <location>
        <begin position="161"/>
        <end position="184"/>
    </location>
</feature>
<reference evidence="2 3" key="1">
    <citation type="submission" date="2018-06" db="EMBL/GenBank/DDBJ databases">
        <title>A transcriptomic atlas of mushroom development highlights an independent origin of complex multicellularity.</title>
        <authorList>
            <consortium name="DOE Joint Genome Institute"/>
            <person name="Krizsan K."/>
            <person name="Almasi E."/>
            <person name="Merenyi Z."/>
            <person name="Sahu N."/>
            <person name="Viragh M."/>
            <person name="Koszo T."/>
            <person name="Mondo S."/>
            <person name="Kiss B."/>
            <person name="Balint B."/>
            <person name="Kues U."/>
            <person name="Barry K."/>
            <person name="Hegedus J.C."/>
            <person name="Henrissat B."/>
            <person name="Johnson J."/>
            <person name="Lipzen A."/>
            <person name="Ohm R."/>
            <person name="Nagy I."/>
            <person name="Pangilinan J."/>
            <person name="Yan J."/>
            <person name="Xiong Y."/>
            <person name="Grigoriev I.V."/>
            <person name="Hibbett D.S."/>
            <person name="Nagy L.G."/>
        </authorList>
    </citation>
    <scope>NUCLEOTIDE SEQUENCE [LARGE SCALE GENOMIC DNA]</scope>
    <source>
        <strain evidence="2 3">SZMC22713</strain>
    </source>
</reference>
<keyword evidence="3" id="KW-1185">Reference proteome</keyword>